<dbReference type="NCBIfam" id="TIGR03544">
    <property type="entry name" value="DivI1A_domain"/>
    <property type="match status" value="1"/>
</dbReference>
<name>A0A6J6G9B4_9ZZZZ</name>
<gene>
    <name evidence="8" type="ORF">UFOPK1722_01885</name>
</gene>
<dbReference type="GO" id="GO:0051301">
    <property type="term" value="P:cell division"/>
    <property type="evidence" value="ECO:0007669"/>
    <property type="project" value="UniProtKB-KW"/>
</dbReference>
<evidence type="ECO:0000256" key="1">
    <source>
        <dbReference type="ARBA" id="ARBA00004496"/>
    </source>
</evidence>
<feature type="coiled-coil region" evidence="6">
    <location>
        <begin position="166"/>
        <end position="193"/>
    </location>
</feature>
<sequence length="672" mass="72203">MAISFSRPDPSSPTAVAGATFPSARRGFDQNEVRDFLRMVSAELSRLQERVVFLERELANAQHGAPVAPLELDEDAVAAMLGEETLRIVQTAREAAAKIKTRADETASRLIREATDEAARIREDAELEGARRRQDASSDAESEILMAKQQGRDMVNEARAYRERVLADVAKRRELAREQLEDLMHSRDRLIQAFERARLATDDVLRDLDEASDETNEFVNLANTTGPVPIIVQADDLPAAEAVTTIAPLPYDQDDDPVVDVPVVNTVVDHPEPIDVDGVDVVAVETSTLVITTDEVVDPAMTTLEITTVDAVPVVDAPVADEATPSTSNVVPLFARSDQRTMSVADMVDDDIDDDIDDESDPPMEDPIVVPSSVSSRPKPAPVDDIFAKLRRAGADTVAAKEVARAKSADESTPSGRPGAPVKPIEAPVVESVVESVVETDVEPDVDTEPVATVFQTRDEALAPIISTMSRKAKRVLADEQNLVLDTLRGKTPVKTLDAIVGPKSDHAARYTAALEATVKSAAMVGARSLSDASEKELAKDIAKQMAAVNEQIVSSIVAPLRERLSRSISQAAGDNNELASLVRLVYREWKNQHIDTHVDDIARASHGRGALSALDPGAKVCWKVDPNGPACADAEDNSLAGAVKAGDAFPTGHTHAPAHSGCRCALVPHQN</sequence>
<accession>A0A6J6G9B4</accession>
<dbReference type="AlphaFoldDB" id="A0A6J6G9B4"/>
<reference evidence="8" key="1">
    <citation type="submission" date="2020-05" db="EMBL/GenBank/DDBJ databases">
        <authorList>
            <person name="Chiriac C."/>
            <person name="Salcher M."/>
            <person name="Ghai R."/>
            <person name="Kavagutti S V."/>
        </authorList>
    </citation>
    <scope>NUCLEOTIDE SEQUENCE</scope>
</reference>
<comment type="subcellular location">
    <subcellularLocation>
        <location evidence="1">Cytoplasm</location>
    </subcellularLocation>
</comment>
<dbReference type="InterPro" id="IPR019933">
    <property type="entry name" value="DivIVA_domain"/>
</dbReference>
<feature type="region of interest" description="Disordered" evidence="7">
    <location>
        <begin position="404"/>
        <end position="423"/>
    </location>
</feature>
<keyword evidence="4 6" id="KW-0175">Coiled coil</keyword>
<dbReference type="Pfam" id="PF05103">
    <property type="entry name" value="DivIVA"/>
    <property type="match status" value="1"/>
</dbReference>
<dbReference type="Gene3D" id="6.10.250.660">
    <property type="match status" value="1"/>
</dbReference>
<organism evidence="8">
    <name type="scientific">freshwater metagenome</name>
    <dbReference type="NCBI Taxonomy" id="449393"/>
    <lineage>
        <taxon>unclassified sequences</taxon>
        <taxon>metagenomes</taxon>
        <taxon>ecological metagenomes</taxon>
    </lineage>
</organism>
<evidence type="ECO:0000256" key="4">
    <source>
        <dbReference type="ARBA" id="ARBA00023054"/>
    </source>
</evidence>
<evidence type="ECO:0000256" key="7">
    <source>
        <dbReference type="SAM" id="MobiDB-lite"/>
    </source>
</evidence>
<dbReference type="EMBL" id="CAEZTS010000232">
    <property type="protein sequence ID" value="CAB4595784.1"/>
    <property type="molecule type" value="Genomic_DNA"/>
</dbReference>
<evidence type="ECO:0000256" key="2">
    <source>
        <dbReference type="ARBA" id="ARBA00022490"/>
    </source>
</evidence>
<dbReference type="InterPro" id="IPR007793">
    <property type="entry name" value="DivIVA_fam"/>
</dbReference>
<evidence type="ECO:0000256" key="6">
    <source>
        <dbReference type="SAM" id="Coils"/>
    </source>
</evidence>
<keyword evidence="2" id="KW-0963">Cytoplasm</keyword>
<protein>
    <submittedName>
        <fullName evidence="8">Unannotated protein</fullName>
    </submittedName>
</protein>
<evidence type="ECO:0000256" key="5">
    <source>
        <dbReference type="ARBA" id="ARBA00023306"/>
    </source>
</evidence>
<proteinExistence type="predicted"/>
<keyword evidence="3" id="KW-0132">Cell division</keyword>
<dbReference type="GO" id="GO:0005737">
    <property type="term" value="C:cytoplasm"/>
    <property type="evidence" value="ECO:0007669"/>
    <property type="project" value="UniProtKB-SubCell"/>
</dbReference>
<evidence type="ECO:0000313" key="8">
    <source>
        <dbReference type="EMBL" id="CAB4595784.1"/>
    </source>
</evidence>
<keyword evidence="5" id="KW-0131">Cell cycle</keyword>
<evidence type="ECO:0000256" key="3">
    <source>
        <dbReference type="ARBA" id="ARBA00022618"/>
    </source>
</evidence>
<feature type="coiled-coil region" evidence="6">
    <location>
        <begin position="37"/>
        <end position="64"/>
    </location>
</feature>